<evidence type="ECO:0000313" key="2">
    <source>
        <dbReference type="Proteomes" id="UP000078046"/>
    </source>
</evidence>
<comment type="caution">
    <text evidence="1">The sequence shown here is derived from an EMBL/GenBank/DDBJ whole genome shotgun (WGS) entry which is preliminary data.</text>
</comment>
<accession>A0A177BA61</accession>
<gene>
    <name evidence="1" type="ORF">A3Q56_01046</name>
</gene>
<dbReference type="EMBL" id="LWCA01000071">
    <property type="protein sequence ID" value="OAF71197.1"/>
    <property type="molecule type" value="Genomic_DNA"/>
</dbReference>
<protein>
    <submittedName>
        <fullName evidence="1">Uncharacterized protein</fullName>
    </submittedName>
</protein>
<dbReference type="Proteomes" id="UP000078046">
    <property type="component" value="Unassembled WGS sequence"/>
</dbReference>
<keyword evidence="2" id="KW-1185">Reference proteome</keyword>
<dbReference type="AlphaFoldDB" id="A0A177BA61"/>
<organism evidence="1 2">
    <name type="scientific">Intoshia linei</name>
    <dbReference type="NCBI Taxonomy" id="1819745"/>
    <lineage>
        <taxon>Eukaryota</taxon>
        <taxon>Metazoa</taxon>
        <taxon>Spiralia</taxon>
        <taxon>Lophotrochozoa</taxon>
        <taxon>Mesozoa</taxon>
        <taxon>Orthonectida</taxon>
        <taxon>Rhopaluridae</taxon>
        <taxon>Intoshia</taxon>
    </lineage>
</organism>
<evidence type="ECO:0000313" key="1">
    <source>
        <dbReference type="EMBL" id="OAF71197.1"/>
    </source>
</evidence>
<name>A0A177BA61_9BILA</name>
<reference evidence="1 2" key="1">
    <citation type="submission" date="2016-04" db="EMBL/GenBank/DDBJ databases">
        <title>The genome of Intoshia linei affirms orthonectids as highly simplified spiralians.</title>
        <authorList>
            <person name="Mikhailov K.V."/>
            <person name="Slusarev G.S."/>
            <person name="Nikitin M.A."/>
            <person name="Logacheva M.D."/>
            <person name="Penin A."/>
            <person name="Aleoshin V."/>
            <person name="Panchin Y.V."/>
        </authorList>
    </citation>
    <scope>NUCLEOTIDE SEQUENCE [LARGE SCALE GENOMIC DNA]</scope>
    <source>
        <strain evidence="1">Intl2013</strain>
        <tissue evidence="1">Whole animal</tissue>
    </source>
</reference>
<sequence length="62" mass="7331">MVQKINQYLRHSETTDKNMTDLSQIDDLTDYQRLSQKYGGIGFSDYINVMKKHTKAYAMHCR</sequence>
<proteinExistence type="predicted"/>